<dbReference type="EMBL" id="CAWYQH010000096">
    <property type="protein sequence ID" value="CAK8682776.1"/>
    <property type="molecule type" value="Genomic_DNA"/>
</dbReference>
<feature type="transmembrane region" description="Helical" evidence="1">
    <location>
        <begin position="35"/>
        <end position="60"/>
    </location>
</feature>
<feature type="transmembrane region" description="Helical" evidence="1">
    <location>
        <begin position="200"/>
        <end position="224"/>
    </location>
</feature>
<keyword evidence="1" id="KW-0812">Transmembrane</keyword>
<gene>
    <name evidence="2" type="ORF">CVLEPA_LOCUS13560</name>
</gene>
<evidence type="ECO:0000313" key="3">
    <source>
        <dbReference type="Proteomes" id="UP001642483"/>
    </source>
</evidence>
<protein>
    <recommendedName>
        <fullName evidence="4">Taste receptor type 2</fullName>
    </recommendedName>
</protein>
<evidence type="ECO:0000313" key="2">
    <source>
        <dbReference type="EMBL" id="CAK8682776.1"/>
    </source>
</evidence>
<name>A0ABP0FT16_CLALP</name>
<keyword evidence="1" id="KW-0472">Membrane</keyword>
<keyword evidence="3" id="KW-1185">Reference proteome</keyword>
<sequence length="315" mass="35879">MMPTEANTHIIWNSSNQFNETALLKLDDKIRAERIASLVCGFLGVLVTMYIIVSMVYHGYKTKRLCSCGGKLKKSKSSHIVYDLMLSMSINMLFCVIADLALIAPQQEPFCEVFNMIKAVLFSISLFLNYFILWFRVHSLIYSQPIWKKKIAKPVLYINYFTIILLMVVVPMTFVVFNLAPKLRTIPSVGCMSSGRNEHYRTAFIGLVVFTFTFQALLLFLFVYPLHLHKLRMTGLGVDVVSIRRVIKRAVVTTAVCVVTDIATVIVVLTYRNPTTYIIIIVYNFDVIVNTIAVISSSADWKDKFFPWKYCSAGN</sequence>
<feature type="transmembrane region" description="Helical" evidence="1">
    <location>
        <begin position="80"/>
        <end position="104"/>
    </location>
</feature>
<reference evidence="2 3" key="1">
    <citation type="submission" date="2024-02" db="EMBL/GenBank/DDBJ databases">
        <authorList>
            <person name="Daric V."/>
            <person name="Darras S."/>
        </authorList>
    </citation>
    <scope>NUCLEOTIDE SEQUENCE [LARGE SCALE GENOMIC DNA]</scope>
</reference>
<comment type="caution">
    <text evidence="2">The sequence shown here is derived from an EMBL/GenBank/DDBJ whole genome shotgun (WGS) entry which is preliminary data.</text>
</comment>
<keyword evidence="1" id="KW-1133">Transmembrane helix</keyword>
<feature type="transmembrane region" description="Helical" evidence="1">
    <location>
        <begin position="250"/>
        <end position="271"/>
    </location>
</feature>
<evidence type="ECO:0008006" key="4">
    <source>
        <dbReference type="Google" id="ProtNLM"/>
    </source>
</evidence>
<feature type="transmembrane region" description="Helical" evidence="1">
    <location>
        <begin position="116"/>
        <end position="135"/>
    </location>
</feature>
<feature type="transmembrane region" description="Helical" evidence="1">
    <location>
        <begin position="156"/>
        <end position="180"/>
    </location>
</feature>
<organism evidence="2 3">
    <name type="scientific">Clavelina lepadiformis</name>
    <name type="common">Light-bulb sea squirt</name>
    <name type="synonym">Ascidia lepadiformis</name>
    <dbReference type="NCBI Taxonomy" id="159417"/>
    <lineage>
        <taxon>Eukaryota</taxon>
        <taxon>Metazoa</taxon>
        <taxon>Chordata</taxon>
        <taxon>Tunicata</taxon>
        <taxon>Ascidiacea</taxon>
        <taxon>Aplousobranchia</taxon>
        <taxon>Clavelinidae</taxon>
        <taxon>Clavelina</taxon>
    </lineage>
</organism>
<proteinExistence type="predicted"/>
<evidence type="ECO:0000256" key="1">
    <source>
        <dbReference type="SAM" id="Phobius"/>
    </source>
</evidence>
<dbReference type="Proteomes" id="UP001642483">
    <property type="component" value="Unassembled WGS sequence"/>
</dbReference>
<accession>A0ABP0FT16</accession>
<feature type="transmembrane region" description="Helical" evidence="1">
    <location>
        <begin position="277"/>
        <end position="295"/>
    </location>
</feature>